<comment type="caution">
    <text evidence="2">The sequence shown here is derived from an EMBL/GenBank/DDBJ whole genome shotgun (WGS) entry which is preliminary data.</text>
</comment>
<keyword evidence="3" id="KW-1185">Reference proteome</keyword>
<proteinExistence type="predicted"/>
<gene>
    <name evidence="2" type="ORF">OW729_18290</name>
</gene>
<dbReference type="RefSeq" id="WP_268062987.1">
    <property type="nucleotide sequence ID" value="NZ_JAPQFJ010000033.1"/>
</dbReference>
<evidence type="ECO:0000313" key="3">
    <source>
        <dbReference type="Proteomes" id="UP001144612"/>
    </source>
</evidence>
<reference evidence="2" key="1">
    <citation type="submission" date="2022-12" db="EMBL/GenBank/DDBJ databases">
        <title>Clostridium sp. nov., isolated from industrial wastewater.</title>
        <authorList>
            <person name="Jiayan W."/>
        </authorList>
    </citation>
    <scope>NUCLEOTIDE SEQUENCE</scope>
    <source>
        <strain evidence="2">ZC22-4</strain>
    </source>
</reference>
<dbReference type="Pfam" id="PF13021">
    <property type="entry name" value="DUF3885"/>
    <property type="match status" value="1"/>
</dbReference>
<name>A0ABT4DE08_9CLOT</name>
<dbReference type="EMBL" id="JAPQFJ010000033">
    <property type="protein sequence ID" value="MCY6960550.1"/>
    <property type="molecule type" value="Genomic_DNA"/>
</dbReference>
<dbReference type="InterPro" id="IPR024976">
    <property type="entry name" value="DUF3885"/>
</dbReference>
<accession>A0ABT4DE08</accession>
<organism evidence="2 3">
    <name type="scientific">Clostridium brassicae</name>
    <dbReference type="NCBI Taxonomy" id="2999072"/>
    <lineage>
        <taxon>Bacteria</taxon>
        <taxon>Bacillati</taxon>
        <taxon>Bacillota</taxon>
        <taxon>Clostridia</taxon>
        <taxon>Eubacteriales</taxon>
        <taxon>Clostridiaceae</taxon>
        <taxon>Clostridium</taxon>
    </lineage>
</organism>
<sequence>MNLYINNLFNEYCYATKDCISFELAPNQSPYYDVESEDLKYREEYVDLCIENACKIWEKCKFSKELIVLYEDKFGCHEKNEKEFVENTLQLLNCIKYPFKWRDDEETYKGIRYIWQTNKININELFKKIILSDIGEDTQLDCAIYIIDNQTKNVFFLYDDRGVDVYSNDKKFINKIK</sequence>
<evidence type="ECO:0000313" key="2">
    <source>
        <dbReference type="EMBL" id="MCY6960550.1"/>
    </source>
</evidence>
<dbReference type="Proteomes" id="UP001144612">
    <property type="component" value="Unassembled WGS sequence"/>
</dbReference>
<feature type="domain" description="DUF3885" evidence="1">
    <location>
        <begin position="7"/>
        <end position="176"/>
    </location>
</feature>
<evidence type="ECO:0000259" key="1">
    <source>
        <dbReference type="Pfam" id="PF13021"/>
    </source>
</evidence>
<protein>
    <submittedName>
        <fullName evidence="2">DUF3885 domain-containing protein</fullName>
    </submittedName>
</protein>